<evidence type="ECO:0000313" key="1">
    <source>
        <dbReference type="EMBL" id="KUG09922.1"/>
    </source>
</evidence>
<protein>
    <submittedName>
        <fullName evidence="1">Uncharacterized protein</fullName>
    </submittedName>
</protein>
<dbReference type="AlphaFoldDB" id="A0A0W8ENB2"/>
<sequence>MQPLIMNARILCIVMVCAIAVLLAGCTQQEAPPAPVTTVPTTLPVTTPVVTQPVVPPTPDYLTGPIPRDKDVAVSVDRDAINPIITMTYRGGQGINAVVLLEFVITRSDGLVLRDSLGYPGPRPQVNNQMTLEGTREVSDSKADRVQVFVTYNNGDKYLLFDQVMPFKSRG</sequence>
<organism evidence="1">
    <name type="scientific">hydrocarbon metagenome</name>
    <dbReference type="NCBI Taxonomy" id="938273"/>
    <lineage>
        <taxon>unclassified sequences</taxon>
        <taxon>metagenomes</taxon>
        <taxon>ecological metagenomes</taxon>
    </lineage>
</organism>
<proteinExistence type="predicted"/>
<accession>A0A0W8ENB2</accession>
<name>A0A0W8ENB2_9ZZZZ</name>
<comment type="caution">
    <text evidence="1">The sequence shown here is derived from an EMBL/GenBank/DDBJ whole genome shotgun (WGS) entry which is preliminary data.</text>
</comment>
<reference evidence="1" key="1">
    <citation type="journal article" date="2015" name="Proc. Natl. Acad. Sci. U.S.A.">
        <title>Networks of energetic and metabolic interactions define dynamics in microbial communities.</title>
        <authorList>
            <person name="Embree M."/>
            <person name="Liu J.K."/>
            <person name="Al-Bassam M.M."/>
            <person name="Zengler K."/>
        </authorList>
    </citation>
    <scope>NUCLEOTIDE SEQUENCE</scope>
</reference>
<gene>
    <name evidence="1" type="ORF">ASZ90_016615</name>
</gene>
<dbReference type="EMBL" id="LNQE01001751">
    <property type="protein sequence ID" value="KUG09922.1"/>
    <property type="molecule type" value="Genomic_DNA"/>
</dbReference>